<evidence type="ECO:0000313" key="3">
    <source>
        <dbReference type="Proteomes" id="UP000282759"/>
    </source>
</evidence>
<proteinExistence type="inferred from homology"/>
<evidence type="ECO:0000313" key="2">
    <source>
        <dbReference type="EMBL" id="RVT99747.1"/>
    </source>
</evidence>
<protein>
    <recommendedName>
        <fullName evidence="4">FimB/Mfa2 family fimbrial subunit</fullName>
    </recommendedName>
</protein>
<dbReference type="EMBL" id="SACK01000007">
    <property type="protein sequence ID" value="RVT99747.1"/>
    <property type="molecule type" value="Genomic_DNA"/>
</dbReference>
<dbReference type="InterPro" id="IPR014941">
    <property type="entry name" value="FimB/Mfa2/Mfa3"/>
</dbReference>
<dbReference type="RefSeq" id="WP_127706360.1">
    <property type="nucleotide sequence ID" value="NZ_SACK01000007.1"/>
</dbReference>
<sequence>MNKFLFFLLAVILTSIACKKNESNRPTSTDKTYTVTFNTTQNSDGNQKLMGKALRKNSTASAAASTLYYIVTDTASLNPTVLRTISQDSASNNFGMIVDHLPAGHYMVYIVAGQQGLSLYSTAVQYATNSANIAWSDTFAARVPLTITNADVNQSVSLERIVAQLQVNINDALPSNAHSFAITVTNEYRYYDCHTQKPSGPAAQRFNNIIPVDRLGQANYNFGYIILNTYAPIKIRLICLSASGDTLADKTINNIKLVKNKRTVLSGSMFSNNNDVNVNFVKDWDDEIFKVINY</sequence>
<keyword evidence="3" id="KW-1185">Reference proteome</keyword>
<dbReference type="PROSITE" id="PS51257">
    <property type="entry name" value="PROKAR_LIPOPROTEIN"/>
    <property type="match status" value="1"/>
</dbReference>
<gene>
    <name evidence="2" type="ORF">EOD41_14985</name>
</gene>
<comment type="similarity">
    <text evidence="1">Belongs to the bacteroidetes fimbrillin superfamily. FimB/Mfa2 family.</text>
</comment>
<reference evidence="2 3" key="1">
    <citation type="submission" date="2019-01" db="EMBL/GenBank/DDBJ databases">
        <authorList>
            <person name="Chen W.-M."/>
        </authorList>
    </citation>
    <scope>NUCLEOTIDE SEQUENCE [LARGE SCALE GENOMIC DNA]</scope>
    <source>
        <strain evidence="2 3">YBJ-36</strain>
    </source>
</reference>
<evidence type="ECO:0000256" key="1">
    <source>
        <dbReference type="ARBA" id="ARBA00007248"/>
    </source>
</evidence>
<name>A0A437MQ35_9SPHI</name>
<comment type="caution">
    <text evidence="2">The sequence shown here is derived from an EMBL/GenBank/DDBJ whole genome shotgun (WGS) entry which is preliminary data.</text>
</comment>
<organism evidence="2 3">
    <name type="scientific">Mucilaginibacter limnophilus</name>
    <dbReference type="NCBI Taxonomy" id="1932778"/>
    <lineage>
        <taxon>Bacteria</taxon>
        <taxon>Pseudomonadati</taxon>
        <taxon>Bacteroidota</taxon>
        <taxon>Sphingobacteriia</taxon>
        <taxon>Sphingobacteriales</taxon>
        <taxon>Sphingobacteriaceae</taxon>
        <taxon>Mucilaginibacter</taxon>
    </lineage>
</organism>
<evidence type="ECO:0008006" key="4">
    <source>
        <dbReference type="Google" id="ProtNLM"/>
    </source>
</evidence>
<dbReference type="Proteomes" id="UP000282759">
    <property type="component" value="Unassembled WGS sequence"/>
</dbReference>
<dbReference type="OrthoDB" id="797558at2"/>
<accession>A0A437MQ35</accession>
<dbReference type="AlphaFoldDB" id="A0A437MQ35"/>
<dbReference type="Pfam" id="PF08842">
    <property type="entry name" value="Mfa2"/>
    <property type="match status" value="1"/>
</dbReference>